<evidence type="ECO:0008006" key="6">
    <source>
        <dbReference type="Google" id="ProtNLM"/>
    </source>
</evidence>
<evidence type="ECO:0000256" key="1">
    <source>
        <dbReference type="ARBA" id="ARBA00009353"/>
    </source>
</evidence>
<dbReference type="InterPro" id="IPR036291">
    <property type="entry name" value="NAD(P)-bd_dom_sf"/>
</dbReference>
<organism evidence="4 5">
    <name type="scientific">Desulfovibrio desulfuricans</name>
    <dbReference type="NCBI Taxonomy" id="876"/>
    <lineage>
        <taxon>Bacteria</taxon>
        <taxon>Pseudomonadati</taxon>
        <taxon>Thermodesulfobacteriota</taxon>
        <taxon>Desulfovibrionia</taxon>
        <taxon>Desulfovibrionales</taxon>
        <taxon>Desulfovibrionaceae</taxon>
        <taxon>Desulfovibrio</taxon>
    </lineage>
</organism>
<evidence type="ECO:0000313" key="4">
    <source>
        <dbReference type="EMBL" id="SFW50927.1"/>
    </source>
</evidence>
<dbReference type="InterPro" id="IPR001509">
    <property type="entry name" value="Epimerase_deHydtase"/>
</dbReference>
<dbReference type="InterPro" id="IPR010099">
    <property type="entry name" value="SDR39U1"/>
</dbReference>
<evidence type="ECO:0000259" key="2">
    <source>
        <dbReference type="Pfam" id="PF01370"/>
    </source>
</evidence>
<dbReference type="Pfam" id="PF01370">
    <property type="entry name" value="Epimerase"/>
    <property type="match status" value="1"/>
</dbReference>
<sequence>MHVLILGATGFIGSHITASLLAAGHTVCAAARSGGSGRPAADGLAYATWDGKNPDGLRPLLEHADAVINLQGENIGAARWTRARKQAIVQSRLDAGYALVTALHELRHKNQRLPQCLLQASACGYYGLWPDAATAPPCTEHSPAGQGFLARTCVQWEASTAPVEDMGIRRCILRFSPVLGKKSSGAAGGFLERMLPPFRYFMGGPVGSGHQPVSWIHMEDVTRIALFLLAQSGLCGTFNASAPETVSMRRFAHTLGSVCARPVWLPVPASLVRLALGEMAEELILCGQNPFPSRLADAGYAFRYGSLEQALADTLA</sequence>
<feature type="domain" description="DUF1731" evidence="3">
    <location>
        <begin position="267"/>
        <end position="313"/>
    </location>
</feature>
<dbReference type="Pfam" id="PF08338">
    <property type="entry name" value="DUF1731"/>
    <property type="match status" value="1"/>
</dbReference>
<dbReference type="AlphaFoldDB" id="A0AA94HT23"/>
<comment type="caution">
    <text evidence="4">The sequence shown here is derived from an EMBL/GenBank/DDBJ whole genome shotgun (WGS) entry which is preliminary data.</text>
</comment>
<comment type="similarity">
    <text evidence="1">Belongs to the NAD(P)-dependent epimerase/dehydratase family. SDR39U1 subfamily.</text>
</comment>
<dbReference type="PANTHER" id="PTHR11092">
    <property type="entry name" value="SUGAR NUCLEOTIDE EPIMERASE RELATED"/>
    <property type="match status" value="1"/>
</dbReference>
<dbReference type="InterPro" id="IPR013549">
    <property type="entry name" value="DUF1731"/>
</dbReference>
<evidence type="ECO:0000313" key="5">
    <source>
        <dbReference type="Proteomes" id="UP000182680"/>
    </source>
</evidence>
<dbReference type="SUPFAM" id="SSF51735">
    <property type="entry name" value="NAD(P)-binding Rossmann-fold domains"/>
    <property type="match status" value="1"/>
</dbReference>
<name>A0AA94HT23_DESDE</name>
<feature type="domain" description="NAD-dependent epimerase/dehydratase" evidence="2">
    <location>
        <begin position="3"/>
        <end position="231"/>
    </location>
</feature>
<accession>A0AA94HT23</accession>
<dbReference type="OMA" id="YDPPRRF"/>
<gene>
    <name evidence="4" type="ORF">SAMN02910291_01617</name>
</gene>
<dbReference type="NCBIfam" id="TIGR01777">
    <property type="entry name" value="yfcH"/>
    <property type="match status" value="1"/>
</dbReference>
<dbReference type="Proteomes" id="UP000182680">
    <property type="component" value="Unassembled WGS sequence"/>
</dbReference>
<evidence type="ECO:0000259" key="3">
    <source>
        <dbReference type="Pfam" id="PF08338"/>
    </source>
</evidence>
<reference evidence="5" key="1">
    <citation type="submission" date="2016-11" db="EMBL/GenBank/DDBJ databases">
        <authorList>
            <person name="Jaros S."/>
            <person name="Januszkiewicz K."/>
            <person name="Wedrychowicz H."/>
        </authorList>
    </citation>
    <scope>NUCLEOTIDE SEQUENCE [LARGE SCALE GENOMIC DNA]</scope>
    <source>
        <strain evidence="5">DSM 7057</strain>
    </source>
</reference>
<dbReference type="PANTHER" id="PTHR11092:SF0">
    <property type="entry name" value="EPIMERASE FAMILY PROTEIN SDR39U1"/>
    <property type="match status" value="1"/>
</dbReference>
<dbReference type="RefSeq" id="WP_012623785.1">
    <property type="nucleotide sequence ID" value="NZ_FPIW01000026.1"/>
</dbReference>
<dbReference type="EMBL" id="FPIW01000026">
    <property type="protein sequence ID" value="SFW50927.1"/>
    <property type="molecule type" value="Genomic_DNA"/>
</dbReference>
<dbReference type="Gene3D" id="3.40.50.720">
    <property type="entry name" value="NAD(P)-binding Rossmann-like Domain"/>
    <property type="match status" value="1"/>
</dbReference>
<protein>
    <recommendedName>
        <fullName evidence="6">TIGR01777 family protein</fullName>
    </recommendedName>
</protein>
<proteinExistence type="inferred from homology"/>